<dbReference type="EMBL" id="AHOR02000026">
    <property type="protein sequence ID" value="EMF82115.1"/>
    <property type="molecule type" value="Genomic_DNA"/>
</dbReference>
<name>M3H076_9LEPT</name>
<evidence type="ECO:0000313" key="1">
    <source>
        <dbReference type="EMBL" id="EMF82115.1"/>
    </source>
</evidence>
<gene>
    <name evidence="1" type="ORF">LEP1GSC188_3320</name>
</gene>
<accession>M3H076</accession>
<organism evidence="1 2">
    <name type="scientific">Leptospira weilii serovar Topaz str. LT2116</name>
    <dbReference type="NCBI Taxonomy" id="1088540"/>
    <lineage>
        <taxon>Bacteria</taxon>
        <taxon>Pseudomonadati</taxon>
        <taxon>Spirochaetota</taxon>
        <taxon>Spirochaetia</taxon>
        <taxon>Leptospirales</taxon>
        <taxon>Leptospiraceae</taxon>
        <taxon>Leptospira</taxon>
    </lineage>
</organism>
<comment type="caution">
    <text evidence="1">The sequence shown here is derived from an EMBL/GenBank/DDBJ whole genome shotgun (WGS) entry which is preliminary data.</text>
</comment>
<evidence type="ECO:0000313" key="2">
    <source>
        <dbReference type="Proteomes" id="UP000011770"/>
    </source>
</evidence>
<dbReference type="AlphaFoldDB" id="M3H076"/>
<proteinExistence type="predicted"/>
<protein>
    <submittedName>
        <fullName evidence="1">Uncharacterized protein</fullName>
    </submittedName>
</protein>
<dbReference type="Proteomes" id="UP000011770">
    <property type="component" value="Unassembled WGS sequence"/>
</dbReference>
<reference evidence="1 2" key="1">
    <citation type="submission" date="2013-01" db="EMBL/GenBank/DDBJ databases">
        <authorList>
            <person name="Harkins D.M."/>
            <person name="Durkin A.S."/>
            <person name="Brinkac L.M."/>
            <person name="Haft D.H."/>
            <person name="Selengut J.D."/>
            <person name="Sanka R."/>
            <person name="DePew J."/>
            <person name="Purushe J."/>
            <person name="Tulsiani S.M."/>
            <person name="Graham G.C."/>
            <person name="Burns M.-A."/>
            <person name="Dohnt M.F."/>
            <person name="Smythe L.D."/>
            <person name="McKay D.B."/>
            <person name="Craig S.B."/>
            <person name="Vinetz J.M."/>
            <person name="Sutton G.G."/>
            <person name="Nierman W.C."/>
            <person name="Fouts D.E."/>
        </authorList>
    </citation>
    <scope>NUCLEOTIDE SEQUENCE [LARGE SCALE GENOMIC DNA]</scope>
    <source>
        <strain evidence="1 2">LT2116</strain>
    </source>
</reference>
<sequence>MRPRFPEFRFHLVRFSEELDFGFEDLFLSGFCCCGREFHLFWNLKRLVILKRKENL</sequence>